<dbReference type="InterPro" id="IPR036388">
    <property type="entry name" value="WH-like_DNA-bd_sf"/>
</dbReference>
<evidence type="ECO:0000256" key="2">
    <source>
        <dbReference type="ARBA" id="ARBA00023125"/>
    </source>
</evidence>
<keyword evidence="6" id="KW-1185">Reference proteome</keyword>
<dbReference type="PANTHER" id="PTHR33154:SF33">
    <property type="entry name" value="TRANSCRIPTIONAL REPRESSOR SDPR"/>
    <property type="match status" value="1"/>
</dbReference>
<proteinExistence type="predicted"/>
<dbReference type="RefSeq" id="WP_091209523.1">
    <property type="nucleotide sequence ID" value="NZ_FOCL01000002.1"/>
</dbReference>
<sequence length="122" mass="13737">MSACKRIFADSGQINNCRKVIKDNQRFFADLSRIVALAGNEVRLKILFLLDEERELCPCDLSDILEMTIPAISQHLRKLKDGGVIQSRKTGQTIFYSVCTVQLPLLKLFFSMISGSPMEINA</sequence>
<dbReference type="GO" id="GO:0003700">
    <property type="term" value="F:DNA-binding transcription factor activity"/>
    <property type="evidence" value="ECO:0007669"/>
    <property type="project" value="InterPro"/>
</dbReference>
<dbReference type="Proteomes" id="UP000198942">
    <property type="component" value="Unassembled WGS sequence"/>
</dbReference>
<dbReference type="NCBIfam" id="NF033788">
    <property type="entry name" value="HTH_metalloreg"/>
    <property type="match status" value="1"/>
</dbReference>
<protein>
    <submittedName>
        <fullName evidence="5">DNA-binding transcriptional regulator, ArsR family</fullName>
    </submittedName>
</protein>
<dbReference type="PROSITE" id="PS50987">
    <property type="entry name" value="HTH_ARSR_2"/>
    <property type="match status" value="1"/>
</dbReference>
<dbReference type="PANTHER" id="PTHR33154">
    <property type="entry name" value="TRANSCRIPTIONAL REGULATOR, ARSR FAMILY"/>
    <property type="match status" value="1"/>
</dbReference>
<dbReference type="GO" id="GO:0003677">
    <property type="term" value="F:DNA binding"/>
    <property type="evidence" value="ECO:0007669"/>
    <property type="project" value="UniProtKB-KW"/>
</dbReference>
<dbReference type="Gene3D" id="1.10.10.10">
    <property type="entry name" value="Winged helix-like DNA-binding domain superfamily/Winged helix DNA-binding domain"/>
    <property type="match status" value="1"/>
</dbReference>
<accession>A0A1H8DK46</accession>
<dbReference type="InterPro" id="IPR051081">
    <property type="entry name" value="HTH_MetalResp_TranReg"/>
</dbReference>
<gene>
    <name evidence="5" type="ORF">SAMN05192574_102379</name>
</gene>
<dbReference type="SUPFAM" id="SSF46785">
    <property type="entry name" value="Winged helix' DNA-binding domain"/>
    <property type="match status" value="1"/>
</dbReference>
<feature type="domain" description="HTH arsR-type" evidence="4">
    <location>
        <begin position="23"/>
        <end position="117"/>
    </location>
</feature>
<keyword evidence="2 5" id="KW-0238">DNA-binding</keyword>
<dbReference type="CDD" id="cd00090">
    <property type="entry name" value="HTH_ARSR"/>
    <property type="match status" value="1"/>
</dbReference>
<evidence type="ECO:0000256" key="3">
    <source>
        <dbReference type="ARBA" id="ARBA00023163"/>
    </source>
</evidence>
<keyword evidence="3" id="KW-0804">Transcription</keyword>
<evidence type="ECO:0000313" key="5">
    <source>
        <dbReference type="EMBL" id="SEN07640.1"/>
    </source>
</evidence>
<dbReference type="PRINTS" id="PR00778">
    <property type="entry name" value="HTHARSR"/>
</dbReference>
<dbReference type="STRING" id="551995.SAMN05192574_102379"/>
<evidence type="ECO:0000256" key="1">
    <source>
        <dbReference type="ARBA" id="ARBA00023015"/>
    </source>
</evidence>
<dbReference type="Pfam" id="PF01022">
    <property type="entry name" value="HTH_5"/>
    <property type="match status" value="1"/>
</dbReference>
<keyword evidence="1" id="KW-0805">Transcription regulation</keyword>
<dbReference type="InterPro" id="IPR036390">
    <property type="entry name" value="WH_DNA-bd_sf"/>
</dbReference>
<reference evidence="6" key="1">
    <citation type="submission" date="2016-10" db="EMBL/GenBank/DDBJ databases">
        <authorList>
            <person name="Varghese N."/>
            <person name="Submissions S."/>
        </authorList>
    </citation>
    <scope>NUCLEOTIDE SEQUENCE [LARGE SCALE GENOMIC DNA]</scope>
    <source>
        <strain evidence="6">Gh-48</strain>
    </source>
</reference>
<dbReference type="OrthoDB" id="9794330at2"/>
<dbReference type="InterPro" id="IPR011991">
    <property type="entry name" value="ArsR-like_HTH"/>
</dbReference>
<dbReference type="InterPro" id="IPR001845">
    <property type="entry name" value="HTH_ArsR_DNA-bd_dom"/>
</dbReference>
<name>A0A1H8DK46_9SPHI</name>
<organism evidence="5 6">
    <name type="scientific">Mucilaginibacter gossypiicola</name>
    <dbReference type="NCBI Taxonomy" id="551995"/>
    <lineage>
        <taxon>Bacteria</taxon>
        <taxon>Pseudomonadati</taxon>
        <taxon>Bacteroidota</taxon>
        <taxon>Sphingobacteriia</taxon>
        <taxon>Sphingobacteriales</taxon>
        <taxon>Sphingobacteriaceae</taxon>
        <taxon>Mucilaginibacter</taxon>
    </lineage>
</organism>
<dbReference type="SMART" id="SM00418">
    <property type="entry name" value="HTH_ARSR"/>
    <property type="match status" value="1"/>
</dbReference>
<dbReference type="EMBL" id="FOCL01000002">
    <property type="protein sequence ID" value="SEN07640.1"/>
    <property type="molecule type" value="Genomic_DNA"/>
</dbReference>
<evidence type="ECO:0000313" key="6">
    <source>
        <dbReference type="Proteomes" id="UP000198942"/>
    </source>
</evidence>
<evidence type="ECO:0000259" key="4">
    <source>
        <dbReference type="PROSITE" id="PS50987"/>
    </source>
</evidence>
<dbReference type="AlphaFoldDB" id="A0A1H8DK46"/>